<proteinExistence type="inferred from homology"/>
<dbReference type="PROSITE" id="PS50084">
    <property type="entry name" value="KH_TYPE_1"/>
    <property type="match status" value="1"/>
</dbReference>
<dbReference type="GO" id="GO:0004521">
    <property type="term" value="F:RNA endonuclease activity"/>
    <property type="evidence" value="ECO:0007669"/>
    <property type="project" value="UniProtKB-UniRule"/>
</dbReference>
<evidence type="ECO:0000256" key="4">
    <source>
        <dbReference type="ARBA" id="ARBA00022884"/>
    </source>
</evidence>
<dbReference type="NCBIfam" id="TIGR00277">
    <property type="entry name" value="HDIG"/>
    <property type="match status" value="1"/>
</dbReference>
<dbReference type="GO" id="GO:0003723">
    <property type="term" value="F:RNA binding"/>
    <property type="evidence" value="ECO:0007669"/>
    <property type="project" value="UniProtKB-UniRule"/>
</dbReference>
<comment type="similarity">
    <text evidence="5">Belongs to the RNase Y family.</text>
</comment>
<evidence type="ECO:0000256" key="2">
    <source>
        <dbReference type="ARBA" id="ARBA00022759"/>
    </source>
</evidence>
<reference evidence="10" key="1">
    <citation type="submission" date="2017-09" db="EMBL/GenBank/DDBJ databases">
        <title>Depth-based differentiation of microbial function through sediment-hosted aquifers and enrichment of novel symbionts in the deep terrestrial subsurface.</title>
        <authorList>
            <person name="Probst A.J."/>
            <person name="Ladd B."/>
            <person name="Jarett J.K."/>
            <person name="Geller-Mcgrath D.E."/>
            <person name="Sieber C.M.K."/>
            <person name="Emerson J.B."/>
            <person name="Anantharaman K."/>
            <person name="Thomas B.C."/>
            <person name="Malmstrom R."/>
            <person name="Stieglmeier M."/>
            <person name="Klingl A."/>
            <person name="Woyke T."/>
            <person name="Ryan C.M."/>
            <person name="Banfield J.F."/>
        </authorList>
    </citation>
    <scope>NUCLEOTIDE SEQUENCE [LARGE SCALE GENOMIC DNA]</scope>
</reference>
<dbReference type="InterPro" id="IPR017705">
    <property type="entry name" value="Ribonuclease_Y"/>
</dbReference>
<dbReference type="CDD" id="cd00077">
    <property type="entry name" value="HDc"/>
    <property type="match status" value="1"/>
</dbReference>
<dbReference type="InterPro" id="IPR004088">
    <property type="entry name" value="KH_dom_type_1"/>
</dbReference>
<dbReference type="InterPro" id="IPR022711">
    <property type="entry name" value="RNase_Y_N"/>
</dbReference>
<dbReference type="Pfam" id="PF00013">
    <property type="entry name" value="KH_1"/>
    <property type="match status" value="1"/>
</dbReference>
<dbReference type="AlphaFoldDB" id="A0A2H0VJM8"/>
<dbReference type="NCBIfam" id="TIGR03319">
    <property type="entry name" value="RNase_Y"/>
    <property type="match status" value="1"/>
</dbReference>
<dbReference type="Pfam" id="PF12072">
    <property type="entry name" value="RNase_Y_N"/>
    <property type="match status" value="1"/>
</dbReference>
<comment type="function">
    <text evidence="5">Endoribonuclease that initiates mRNA decay.</text>
</comment>
<accession>A0A2H0VJM8</accession>
<dbReference type="InterPro" id="IPR015946">
    <property type="entry name" value="KH_dom-like_a/b"/>
</dbReference>
<dbReference type="Proteomes" id="UP000230796">
    <property type="component" value="Unassembled WGS sequence"/>
</dbReference>
<evidence type="ECO:0000256" key="3">
    <source>
        <dbReference type="ARBA" id="ARBA00022801"/>
    </source>
</evidence>
<evidence type="ECO:0000256" key="7">
    <source>
        <dbReference type="SAM" id="Coils"/>
    </source>
</evidence>
<dbReference type="InterPro" id="IPR036612">
    <property type="entry name" value="KH_dom_type_1_sf"/>
</dbReference>
<protein>
    <recommendedName>
        <fullName evidence="5 6">Ribonuclease Y</fullName>
        <shortName evidence="5">RNase Y</shortName>
        <ecNumber evidence="5 6">3.1.-.-</ecNumber>
    </recommendedName>
</protein>
<evidence type="ECO:0000256" key="1">
    <source>
        <dbReference type="ARBA" id="ARBA00022722"/>
    </source>
</evidence>
<keyword evidence="1 5" id="KW-0540">Nuclease</keyword>
<keyword evidence="3 5" id="KW-0378">Hydrolase</keyword>
<evidence type="ECO:0000259" key="8">
    <source>
        <dbReference type="PROSITE" id="PS51831"/>
    </source>
</evidence>
<dbReference type="PROSITE" id="PS51831">
    <property type="entry name" value="HD"/>
    <property type="match status" value="1"/>
</dbReference>
<dbReference type="SMART" id="SM00322">
    <property type="entry name" value="KH"/>
    <property type="match status" value="1"/>
</dbReference>
<evidence type="ECO:0000256" key="5">
    <source>
        <dbReference type="HAMAP-Rule" id="MF_00335"/>
    </source>
</evidence>
<dbReference type="GO" id="GO:0005886">
    <property type="term" value="C:plasma membrane"/>
    <property type="evidence" value="ECO:0007669"/>
    <property type="project" value="UniProtKB-UniRule"/>
</dbReference>
<dbReference type="InterPro" id="IPR004087">
    <property type="entry name" value="KH_dom"/>
</dbReference>
<feature type="domain" description="HD" evidence="8">
    <location>
        <begin position="315"/>
        <end position="407"/>
    </location>
</feature>
<dbReference type="CDD" id="cd22431">
    <property type="entry name" value="KH-I_RNaseY"/>
    <property type="match status" value="1"/>
</dbReference>
<gene>
    <name evidence="5 9" type="primary">rny</name>
    <name evidence="9" type="ORF">COT87_00270</name>
</gene>
<keyword evidence="2 5" id="KW-0255">Endonuclease</keyword>
<dbReference type="InterPro" id="IPR006674">
    <property type="entry name" value="HD_domain"/>
</dbReference>
<organism evidence="9 10">
    <name type="scientific">Candidatus Collierbacteria bacterium CG10_big_fil_rev_8_21_14_0_10_44_9</name>
    <dbReference type="NCBI Taxonomy" id="1974535"/>
    <lineage>
        <taxon>Bacteria</taxon>
        <taxon>Candidatus Collieribacteriota</taxon>
    </lineage>
</organism>
<evidence type="ECO:0000313" key="9">
    <source>
        <dbReference type="EMBL" id="PIR99305.1"/>
    </source>
</evidence>
<name>A0A2H0VJM8_9BACT</name>
<dbReference type="InterPro" id="IPR003607">
    <property type="entry name" value="HD/PDEase_dom"/>
</dbReference>
<feature type="coiled-coil region" evidence="7">
    <location>
        <begin position="56"/>
        <end position="118"/>
    </location>
</feature>
<dbReference type="HAMAP" id="MF_00335">
    <property type="entry name" value="RNase_Y"/>
    <property type="match status" value="1"/>
</dbReference>
<dbReference type="SUPFAM" id="SSF54791">
    <property type="entry name" value="Eukaryotic type KH-domain (KH-domain type I)"/>
    <property type="match status" value="1"/>
</dbReference>
<dbReference type="InterPro" id="IPR006675">
    <property type="entry name" value="HDIG_dom"/>
</dbReference>
<dbReference type="EMBL" id="PFAF01000002">
    <property type="protein sequence ID" value="PIR99305.1"/>
    <property type="molecule type" value="Genomic_DNA"/>
</dbReference>
<comment type="caution">
    <text evidence="9">The sequence shown here is derived from an EMBL/GenBank/DDBJ whole genome shotgun (WGS) entry which is preliminary data.</text>
</comment>
<dbReference type="Gene3D" id="1.10.3210.10">
    <property type="entry name" value="Hypothetical protein af1432"/>
    <property type="match status" value="1"/>
</dbReference>
<dbReference type="EC" id="3.1.-.-" evidence="5 6"/>
<dbReference type="GO" id="GO:0006402">
    <property type="term" value="P:mRNA catabolic process"/>
    <property type="evidence" value="ECO:0007669"/>
    <property type="project" value="UniProtKB-UniRule"/>
</dbReference>
<dbReference type="Gene3D" id="3.30.300.20">
    <property type="match status" value="1"/>
</dbReference>
<keyword evidence="4 5" id="KW-0694">RNA-binding</keyword>
<sequence length="498" mass="56092">MSTLLKSLLATFNKTKKVKLPQPKAIKEVTVSPQSSKSEAVKQAESTAKEVLAFAREQADKIRETARVEMQALQDTLRSQEDKLKRVEEDLNKKSRQIDTKLTEIESTKTEIAELRTKQVEKLEKIGRLTKEKAKDILLEAVDKKLARDVAERIRVAEDEIKETVDERARDLLVDAMYHGSTEYVAEFTISTVKIADDDVKGRIIGKEGRNIRTFEKVTGVDIDMDETPGEIRLSCYDGVRREVARVALERLIKDGRIQPTRIEEYVTKARHDIEKIMFEEGKKLCHMVGAYNLPTELIVMLGRFKFRSSYGQNMLAHTLEETHIGMNLAAETHANIEIVRLGCLFHDIGKIITEEEGSHVDLGVKLLERNNMPKAVIDCVAQHHEDIEFTSKESILVYISDAISGSRPGARYENVAEYIKRLKDIEGIAMSKSGVTEAFAISAGREVRVMVDPGKATDDEAVRLASDIRDEIKAKLTYPGTVTVTVIRETRAQQVAK</sequence>
<dbReference type="SMART" id="SM00471">
    <property type="entry name" value="HDc"/>
    <property type="match status" value="1"/>
</dbReference>
<evidence type="ECO:0000256" key="6">
    <source>
        <dbReference type="NCBIfam" id="TIGR03319"/>
    </source>
</evidence>
<dbReference type="PANTHER" id="PTHR12826">
    <property type="entry name" value="RIBONUCLEASE Y"/>
    <property type="match status" value="1"/>
</dbReference>
<dbReference type="PANTHER" id="PTHR12826:SF15">
    <property type="entry name" value="RIBONUCLEASE Y"/>
    <property type="match status" value="1"/>
</dbReference>
<dbReference type="SUPFAM" id="SSF109604">
    <property type="entry name" value="HD-domain/PDEase-like"/>
    <property type="match status" value="1"/>
</dbReference>
<keyword evidence="7" id="KW-0175">Coiled coil</keyword>
<dbReference type="Pfam" id="PF01966">
    <property type="entry name" value="HD"/>
    <property type="match status" value="1"/>
</dbReference>
<dbReference type="GO" id="GO:0016787">
    <property type="term" value="F:hydrolase activity"/>
    <property type="evidence" value="ECO:0007669"/>
    <property type="project" value="UniProtKB-KW"/>
</dbReference>
<evidence type="ECO:0000313" key="10">
    <source>
        <dbReference type="Proteomes" id="UP000230796"/>
    </source>
</evidence>